<reference evidence="2" key="1">
    <citation type="journal article" date="2022" name="bioRxiv">
        <title>Genomics of Preaxostyla Flagellates Illuminates Evolutionary Transitions and the Path Towards Mitochondrial Loss.</title>
        <authorList>
            <person name="Novak L.V.F."/>
            <person name="Treitli S.C."/>
            <person name="Pyrih J."/>
            <person name="Halakuc P."/>
            <person name="Pipaliya S.V."/>
            <person name="Vacek V."/>
            <person name="Brzon O."/>
            <person name="Soukal P."/>
            <person name="Eme L."/>
            <person name="Dacks J.B."/>
            <person name="Karnkowska A."/>
            <person name="Elias M."/>
            <person name="Hampl V."/>
        </authorList>
    </citation>
    <scope>NUCLEOTIDE SEQUENCE</scope>
    <source>
        <strain evidence="2">RCP-MX</strain>
    </source>
</reference>
<evidence type="ECO:0000313" key="3">
    <source>
        <dbReference type="Proteomes" id="UP001141327"/>
    </source>
</evidence>
<dbReference type="EMBL" id="JAPMOS010000029">
    <property type="protein sequence ID" value="KAJ4458424.1"/>
    <property type="molecule type" value="Genomic_DNA"/>
</dbReference>
<dbReference type="InterPro" id="IPR015915">
    <property type="entry name" value="Kelch-typ_b-propeller"/>
</dbReference>
<protein>
    <submittedName>
        <fullName evidence="2">Uncharacterized protein</fullName>
    </submittedName>
</protein>
<sequence>MRVYVVFVFLSSVLATLPQWWQNFGESSPPHGPISICRVENLVLAVEHNTKDLYSFSPVTTTWQKIHSSQEHTDANLPESGVPLGDGCLFYGGSYGNDNTQFTFVRPTGAWNQVQGAPNSDEDQLFSYFARASETVIAHVDPFVFILTNTPAIPGAGYLLQASSTPTAMSTADGKTTLFLSVKMYFHRGVRLIWGVGPHLFVISTESKDGGEARFDKVLVTETGLAEPHLGIAQLPATLVAALEQDWIGAAKLDVNMTAGPSSDQCNSQEYTVSLVYIKTDGVHTFSGRLDMICGSRLNKSAVPAVYRYLEHTFVLQETMYTTTPPPRMAAAFAVMRLPQAQVDVAFYAGGFANGVVLNDTWLQSVSSGSWKMVPEMTMEPRAFAQTVVWRETMYIIGGHGATQQISPSALVISTDGYTSWVSANPTAPDPTWAPPTPLWGHAASLAEGTARKLCSKDCERRMGGTTLGQSFMSMSHAFFTVIFRRARDYADVVYMTGGWNTPNVWAYRLSLARMSWLEPVRVTPSELFDPPLYYHSMVCNQYGSLVIYGGLSNGTEATYLASTFYTNSEPQWIGMPVDAPSGTNAPTIRYGAAFFQFGAMTYCAFGGQSFLGSTDSLECNILYTADYAVSLENAPEAVMFPSRSASGWYSDEGDTECTQCPAGRYSPFKGQSGLSRLSLALARVPITNCCSPVAYCALCIFSQRPRLSGTGVSPLAQSFRLPGWV</sequence>
<feature type="signal peptide" evidence="1">
    <location>
        <begin position="1"/>
        <end position="15"/>
    </location>
</feature>
<dbReference type="Proteomes" id="UP001141327">
    <property type="component" value="Unassembled WGS sequence"/>
</dbReference>
<dbReference type="SUPFAM" id="SSF117281">
    <property type="entry name" value="Kelch motif"/>
    <property type="match status" value="1"/>
</dbReference>
<name>A0ABQ8UGP1_9EUKA</name>
<dbReference type="PANTHER" id="PTHR23244">
    <property type="entry name" value="KELCH REPEAT DOMAIN"/>
    <property type="match status" value="1"/>
</dbReference>
<keyword evidence="3" id="KW-1185">Reference proteome</keyword>
<evidence type="ECO:0000256" key="1">
    <source>
        <dbReference type="SAM" id="SignalP"/>
    </source>
</evidence>
<gene>
    <name evidence="2" type="ORF">PAPYR_5812</name>
</gene>
<comment type="caution">
    <text evidence="2">The sequence shown here is derived from an EMBL/GenBank/DDBJ whole genome shotgun (WGS) entry which is preliminary data.</text>
</comment>
<feature type="chain" id="PRO_5045633758" evidence="1">
    <location>
        <begin position="16"/>
        <end position="726"/>
    </location>
</feature>
<evidence type="ECO:0000313" key="2">
    <source>
        <dbReference type="EMBL" id="KAJ4458424.1"/>
    </source>
</evidence>
<keyword evidence="1" id="KW-0732">Signal</keyword>
<accession>A0ABQ8UGP1</accession>
<proteinExistence type="predicted"/>
<organism evidence="2 3">
    <name type="scientific">Paratrimastix pyriformis</name>
    <dbReference type="NCBI Taxonomy" id="342808"/>
    <lineage>
        <taxon>Eukaryota</taxon>
        <taxon>Metamonada</taxon>
        <taxon>Preaxostyla</taxon>
        <taxon>Paratrimastigidae</taxon>
        <taxon>Paratrimastix</taxon>
    </lineage>
</organism>
<dbReference type="PANTHER" id="PTHR23244:SF485">
    <property type="entry name" value="MULTIPLE EGF LIKE DOMAINS 8, ISOFORM B"/>
    <property type="match status" value="1"/>
</dbReference>
<dbReference type="Gene3D" id="2.120.10.80">
    <property type="entry name" value="Kelch-type beta propeller"/>
    <property type="match status" value="2"/>
</dbReference>